<evidence type="ECO:0000256" key="15">
    <source>
        <dbReference type="ARBA" id="ARBA00037971"/>
    </source>
</evidence>
<evidence type="ECO:0000259" key="19">
    <source>
        <dbReference type="PROSITE" id="PS50235"/>
    </source>
</evidence>
<evidence type="ECO:0000256" key="18">
    <source>
        <dbReference type="RuleBase" id="RU366025"/>
    </source>
</evidence>
<dbReference type="InterPro" id="IPR035927">
    <property type="entry name" value="DUSP-like_sf"/>
</dbReference>
<dbReference type="Gene3D" id="3.30.2230.10">
    <property type="entry name" value="DUSP-like"/>
    <property type="match status" value="1"/>
</dbReference>
<dbReference type="MEROPS" id="C19.010"/>
<keyword evidence="8" id="KW-0677">Repeat</keyword>
<comment type="subcellular location">
    <subcellularLocation>
        <location evidence="3">Cytoplasm</location>
    </subcellularLocation>
    <subcellularLocation>
        <location evidence="2">Nucleus</location>
    </subcellularLocation>
</comment>
<dbReference type="InterPro" id="IPR038765">
    <property type="entry name" value="Papain-like_cys_pep_sf"/>
</dbReference>
<keyword evidence="5" id="KW-0597">Phosphoprotein</keyword>
<feature type="domain" description="USP" evidence="19">
    <location>
        <begin position="327"/>
        <end position="943"/>
    </location>
</feature>
<dbReference type="AlphaFoldDB" id="Q5ZKD8"/>
<comment type="subunit">
    <text evidence="17">Interacts with RB1 (both dephosphorylated and hypophosphorylated forms). Interacts with RBL1 and RBL2. Interacts with ADORA2A (via cytoplasmic C-terminus); the interaction is direct. Interacts with SART3; recruits USP4 to its substrate PRPF3.</text>
</comment>
<keyword evidence="7" id="KW-0479">Metal-binding</keyword>
<protein>
    <recommendedName>
        <fullName evidence="18">Ubiquitin carboxyl-terminal hydrolase</fullName>
        <ecNumber evidence="18">3.4.19.12</ecNumber>
    </recommendedName>
</protein>
<keyword evidence="10 18" id="KW-0378">Hydrolase</keyword>
<accession>Q5ZKD8</accession>
<dbReference type="PROSITE" id="PS00972">
    <property type="entry name" value="USP_1"/>
    <property type="match status" value="1"/>
</dbReference>
<dbReference type="PROSITE" id="PS00973">
    <property type="entry name" value="USP_2"/>
    <property type="match status" value="1"/>
</dbReference>
<dbReference type="Pfam" id="PF00443">
    <property type="entry name" value="UCH"/>
    <property type="match status" value="1"/>
</dbReference>
<evidence type="ECO:0000256" key="11">
    <source>
        <dbReference type="ARBA" id="ARBA00022807"/>
    </source>
</evidence>
<dbReference type="PROSITE" id="PS50235">
    <property type="entry name" value="USP_3"/>
    <property type="match status" value="1"/>
</dbReference>
<evidence type="ECO:0000256" key="16">
    <source>
        <dbReference type="ARBA" id="ARBA00045453"/>
    </source>
</evidence>
<dbReference type="OrthoDB" id="265776at2759"/>
<evidence type="ECO:0000256" key="10">
    <source>
        <dbReference type="ARBA" id="ARBA00022801"/>
    </source>
</evidence>
<evidence type="ECO:0000256" key="6">
    <source>
        <dbReference type="ARBA" id="ARBA00022670"/>
    </source>
</evidence>
<evidence type="ECO:0000256" key="17">
    <source>
        <dbReference type="ARBA" id="ARBA00046862"/>
    </source>
</evidence>
<dbReference type="Gene3D" id="3.90.70.10">
    <property type="entry name" value="Cysteine proteinases"/>
    <property type="match status" value="2"/>
</dbReference>
<evidence type="ECO:0000256" key="4">
    <source>
        <dbReference type="ARBA" id="ARBA00022490"/>
    </source>
</evidence>
<dbReference type="GO" id="GO:0006508">
    <property type="term" value="P:proteolysis"/>
    <property type="evidence" value="ECO:0007669"/>
    <property type="project" value="UniProtKB-KW"/>
</dbReference>
<comment type="similarity">
    <text evidence="15">Belongs to the peptidase C19 family. USP4 subfamily.</text>
</comment>
<evidence type="ECO:0000256" key="13">
    <source>
        <dbReference type="ARBA" id="ARBA00022843"/>
    </source>
</evidence>
<dbReference type="PROSITE" id="PS51283">
    <property type="entry name" value="DUSP"/>
    <property type="match status" value="1"/>
</dbReference>
<keyword evidence="4" id="KW-0963">Cytoplasm</keyword>
<keyword evidence="9 18" id="KW-0833">Ubl conjugation pathway</keyword>
<dbReference type="GO" id="GO:0016579">
    <property type="term" value="P:protein deubiquitination"/>
    <property type="evidence" value="ECO:0007669"/>
    <property type="project" value="InterPro"/>
</dbReference>
<dbReference type="InterPro" id="IPR028135">
    <property type="entry name" value="Ub_USP-typ"/>
</dbReference>
<dbReference type="GO" id="GO:0005634">
    <property type="term" value="C:nucleus"/>
    <property type="evidence" value="ECO:0007669"/>
    <property type="project" value="UniProtKB-SubCell"/>
</dbReference>
<reference evidence="21" key="1">
    <citation type="journal article" date="2005" name="Genome Biol.">
        <title>Full-length cDNAs from chicken bursal lymphocytes to facilitate gene function analysis.</title>
        <authorList>
            <person name="Caldwell R.B."/>
            <person name="Kierzek A.M."/>
            <person name="Arakawa H."/>
            <person name="Bezzubov Y."/>
            <person name="Zaim J."/>
            <person name="Fiedler P."/>
            <person name="Kutter S."/>
            <person name="Blagodatski A."/>
            <person name="Kostovska D."/>
            <person name="Koter M."/>
            <person name="Plachy J."/>
            <person name="Carninci P."/>
            <person name="Hayashizaki Y."/>
            <person name="Buerstedde J.M."/>
        </authorList>
    </citation>
    <scope>NUCLEOTIDE SEQUENCE</scope>
    <source>
        <strain evidence="21">CB</strain>
        <tissue evidence="21">Bursa</tissue>
    </source>
</reference>
<dbReference type="InterPro" id="IPR028889">
    <property type="entry name" value="USP"/>
</dbReference>
<evidence type="ECO:0000256" key="3">
    <source>
        <dbReference type="ARBA" id="ARBA00004496"/>
    </source>
</evidence>
<evidence type="ECO:0000256" key="1">
    <source>
        <dbReference type="ARBA" id="ARBA00000707"/>
    </source>
</evidence>
<dbReference type="VEuPathDB" id="HostDB:geneid_415937"/>
<dbReference type="FunFam" id="3.30.2230.10:FF:000003">
    <property type="entry name" value="ubiquitin carboxyl-terminal hydrolase 15 isoform X1"/>
    <property type="match status" value="1"/>
</dbReference>
<evidence type="ECO:0000256" key="2">
    <source>
        <dbReference type="ARBA" id="ARBA00004123"/>
    </source>
</evidence>
<dbReference type="SUPFAM" id="SSF143791">
    <property type="entry name" value="DUSP-like"/>
    <property type="match status" value="1"/>
</dbReference>
<comment type="catalytic activity">
    <reaction evidence="1 18">
        <text>Thiol-dependent hydrolysis of ester, thioester, amide, peptide and isopeptide bonds formed by the C-terminal Gly of ubiquitin (a 76-residue protein attached to proteins as an intracellular targeting signal).</text>
        <dbReference type="EC" id="3.4.19.12"/>
    </reaction>
</comment>
<organism evidence="21">
    <name type="scientific">Gallus gallus</name>
    <name type="common">Chicken</name>
    <dbReference type="NCBI Taxonomy" id="9031"/>
    <lineage>
        <taxon>Eukaryota</taxon>
        <taxon>Metazoa</taxon>
        <taxon>Chordata</taxon>
        <taxon>Craniata</taxon>
        <taxon>Vertebrata</taxon>
        <taxon>Euteleostomi</taxon>
        <taxon>Archelosauria</taxon>
        <taxon>Archosauria</taxon>
        <taxon>Dinosauria</taxon>
        <taxon>Saurischia</taxon>
        <taxon>Theropoda</taxon>
        <taxon>Coelurosauria</taxon>
        <taxon>Aves</taxon>
        <taxon>Neognathae</taxon>
        <taxon>Galloanserae</taxon>
        <taxon>Galliformes</taxon>
        <taxon>Phasianidae</taxon>
        <taxon>Phasianinae</taxon>
        <taxon>Gallus</taxon>
    </lineage>
</organism>
<comment type="function">
    <text evidence="16">Deubiquitinating enzyme that removes conjugated ubiquitin from target proteins. Deubiquitinates PDPK1. Deubiquitinates TRIM21. Deubiquitinates receptor ADORA2A which increases the amount of functional receptor at the cell surface. Deubiquitinates HAS2. Deubiquitinates RHEB in response to EGF signaling, promoting mTORC1 signaling. May regulate mRNA splicing through deubiquitination of the U4 spliceosomal protein PRPF3. This may prevent its recognition by the U5 component PRPF8 thereby destabilizing interactions within the U4/U6.U5 snRNP. May also play a role in the regulation of quality control in the ER.</text>
</comment>
<keyword evidence="12" id="KW-0862">Zinc</keyword>
<dbReference type="KEGG" id="gga:415937"/>
<dbReference type="EMBL" id="AJ720146">
    <property type="protein sequence ID" value="CAG31805.1"/>
    <property type="molecule type" value="mRNA"/>
</dbReference>
<keyword evidence="6 18" id="KW-0645">Protease</keyword>
<dbReference type="FunFam" id="3.90.70.10:FF:000013">
    <property type="entry name" value="ubiquitin carboxyl-terminal hydrolase 15 isoform X1"/>
    <property type="match status" value="1"/>
</dbReference>
<keyword evidence="14" id="KW-0539">Nucleus</keyword>
<evidence type="ECO:0000256" key="5">
    <source>
        <dbReference type="ARBA" id="ARBA00022553"/>
    </source>
</evidence>
<gene>
    <name evidence="21" type="ORF">RCJMB04_11i7</name>
</gene>
<name>Q5ZKD8_CHICK</name>
<keyword evidence="11 18" id="KW-0788">Thiol protease</keyword>
<evidence type="ECO:0000256" key="12">
    <source>
        <dbReference type="ARBA" id="ARBA00022833"/>
    </source>
</evidence>
<dbReference type="GO" id="GO:0005737">
    <property type="term" value="C:cytoplasm"/>
    <property type="evidence" value="ECO:0007669"/>
    <property type="project" value="UniProtKB-SubCell"/>
</dbReference>
<proteinExistence type="evidence at transcript level"/>
<dbReference type="EC" id="3.4.19.12" evidence="18"/>
<dbReference type="SMART" id="SM00695">
    <property type="entry name" value="DUSP"/>
    <property type="match status" value="1"/>
</dbReference>
<feature type="domain" description="DUSP" evidence="20">
    <location>
        <begin position="35"/>
        <end position="146"/>
    </location>
</feature>
<dbReference type="Pfam" id="PF06337">
    <property type="entry name" value="DUSP"/>
    <property type="match status" value="1"/>
</dbReference>
<dbReference type="CDD" id="cd02674">
    <property type="entry name" value="Peptidase_C19R"/>
    <property type="match status" value="1"/>
</dbReference>
<keyword evidence="13" id="KW-0832">Ubl conjugation</keyword>
<dbReference type="Gene3D" id="3.10.20.90">
    <property type="entry name" value="Phosphatidylinositol 3-kinase Catalytic Subunit, Chain A, domain 1"/>
    <property type="match status" value="1"/>
</dbReference>
<dbReference type="GO" id="GO:0046872">
    <property type="term" value="F:metal ion binding"/>
    <property type="evidence" value="ECO:0007669"/>
    <property type="project" value="UniProtKB-KW"/>
</dbReference>
<evidence type="ECO:0000256" key="14">
    <source>
        <dbReference type="ARBA" id="ARBA00023242"/>
    </source>
</evidence>
<dbReference type="InterPro" id="IPR006615">
    <property type="entry name" value="Pept_C19_DUSP"/>
</dbReference>
<evidence type="ECO:0000256" key="9">
    <source>
        <dbReference type="ARBA" id="ARBA00022786"/>
    </source>
</evidence>
<dbReference type="InterPro" id="IPR018200">
    <property type="entry name" value="USP_CS"/>
</dbReference>
<sequence length="964" mass="107469">MAAAQGGGGTARPELGPEALGSATVEPAAVDAAAPNPAVQRAELRPLMAASMRLGESWYLLASRWFSLWKRYVGYDRWDVSGVGDPNLFPGPIDNSCLLGDGETQSLKEHLIAQLDYVLVPSSAWQKLVSWYGCIEGQQPIVRKVMEFGLYAKHCEVEVYPLELKLCESSSPSNVISCCFSRRDSVATLVKEVRKLFKIPAEKDVRLWSSHFDGSYEQLSELGVTLEDANIYHGALVLIEVKNEDGTWPQHPFLAKSSTATSRNFTTSSKPSASSYSTASATSVITNGDSSNSYGLSSSSLGRGGSGFACNSYSSRDSASLSQPGLCGLSNLGNTCFMNSALQCLSNTPPLTDYFLEDKYEAEINHSNPLGMRGEIAEAYAELIKQIWSGRQSHVAPRMFKTQVGRFAPQFSGYQQQDSQELLAFLLDGLHEDLNRVKKKPYLELKDANGRPDSVVAKEAWENHRLRNDSIIVDIFHGLFKSTLVCPKCSKVSVTFDPFCYLTLPLPLKRDRLLEVTLVYADPQRRPVQYRVVVPMMGAISDLCESLSKLSGVPAENMVVTDVYNHRFHKIFQADEALNHIMPKDDIFVYEVCKPSEDGSEYITFSVYFREKAARQSSSTAGTVLFGQPLLISVPKHKLTVDHLYSVVLERISRYVKLPVAEEYSAPCPDRGACNGSSSVAEGDIEEMEHQDDGQEGREKLAEVDPCPSEGCMQIEPTRDLQPCKKQHFTFSLVNLYGTSEINSIVEGKLLKLSAFSTLAIDWDSGTRRLLFDEQEAQAFEKHASVLQPQKMKAVVALKDCIELFTTMETLGEHDPWYCPNCKKHQQATKKFDLWSLPKILVVHLKRFSYSRYWRDKLDTVVEFPIRGLNMSEFVCDPRGGSYVYDLIAVSNHYGAMGVGHYTAYAKNKVNGEWYYFDDSSVSLASEDQIVTKAAYVLFYQRRDNEEHVAPSPPQEECDGMDTN</sequence>
<dbReference type="GO" id="GO:0004843">
    <property type="term" value="F:cysteine-type deubiquitinase activity"/>
    <property type="evidence" value="ECO:0007669"/>
    <property type="project" value="UniProtKB-UniRule"/>
</dbReference>
<dbReference type="InterPro" id="IPR001394">
    <property type="entry name" value="Peptidase_C19_UCH"/>
</dbReference>
<evidence type="ECO:0000256" key="8">
    <source>
        <dbReference type="ARBA" id="ARBA00022737"/>
    </source>
</evidence>
<dbReference type="Pfam" id="PF14836">
    <property type="entry name" value="Ubiquitin_3"/>
    <property type="match status" value="1"/>
</dbReference>
<dbReference type="SUPFAM" id="SSF54001">
    <property type="entry name" value="Cysteine proteinases"/>
    <property type="match status" value="1"/>
</dbReference>
<evidence type="ECO:0000313" key="21">
    <source>
        <dbReference type="EMBL" id="CAG31805.1"/>
    </source>
</evidence>
<dbReference type="PANTHER" id="PTHR21646">
    <property type="entry name" value="UBIQUITIN CARBOXYL-TERMINAL HYDROLASE"/>
    <property type="match status" value="1"/>
</dbReference>
<dbReference type="PANTHER" id="PTHR21646:SF45">
    <property type="entry name" value="UBIQUITIN CARBOXYL-TERMINAL HYDROLASE 4"/>
    <property type="match status" value="1"/>
</dbReference>
<dbReference type="InterPro" id="IPR050185">
    <property type="entry name" value="Ub_carboxyl-term_hydrolase"/>
</dbReference>
<evidence type="ECO:0000259" key="20">
    <source>
        <dbReference type="PROSITE" id="PS51283"/>
    </source>
</evidence>
<dbReference type="PhylomeDB" id="Q5ZKD8"/>
<evidence type="ECO:0000256" key="7">
    <source>
        <dbReference type="ARBA" id="ARBA00022723"/>
    </source>
</evidence>